<dbReference type="Proteomes" id="UP001139646">
    <property type="component" value="Unassembled WGS sequence"/>
</dbReference>
<evidence type="ECO:0000256" key="1">
    <source>
        <dbReference type="ARBA" id="ARBA00004651"/>
    </source>
</evidence>
<dbReference type="Pfam" id="PF02706">
    <property type="entry name" value="Wzz"/>
    <property type="match status" value="1"/>
</dbReference>
<comment type="caution">
    <text evidence="7">The sequence shown here is derived from an EMBL/GenBank/DDBJ whole genome shotgun (WGS) entry which is preliminary data.</text>
</comment>
<organism evidence="7 8">
    <name type="scientific">Colwellia maritima</name>
    <dbReference type="NCBI Taxonomy" id="2912588"/>
    <lineage>
        <taxon>Bacteria</taxon>
        <taxon>Pseudomonadati</taxon>
        <taxon>Pseudomonadota</taxon>
        <taxon>Gammaproteobacteria</taxon>
        <taxon>Alteromonadales</taxon>
        <taxon>Colwelliaceae</taxon>
        <taxon>Colwellia</taxon>
    </lineage>
</organism>
<dbReference type="InterPro" id="IPR003856">
    <property type="entry name" value="LPS_length_determ_N"/>
</dbReference>
<feature type="domain" description="Polysaccharide chain length determinant N-terminal" evidence="6">
    <location>
        <begin position="27"/>
        <end position="116"/>
    </location>
</feature>
<dbReference type="RefSeq" id="WP_242286012.1">
    <property type="nucleotide sequence ID" value="NZ_JAKKSL010000002.1"/>
</dbReference>
<sequence>MNTVVADKSPTVQNQSTNINFDNEEVIDLGQYWRTIKRAKWSIMAVTLCCLIIGGLIASSSVPIYRASAKILADPQQPNANRNEQYIASALVFLYYETQYEIINSRNIAETVVEKLGLVEKYKKAKKENKSKPISGLSSVIKDIKTEFSALFSKTDNQKNQHQQTLT</sequence>
<keyword evidence="5" id="KW-0472">Membrane</keyword>
<evidence type="ECO:0000256" key="3">
    <source>
        <dbReference type="ARBA" id="ARBA00022692"/>
    </source>
</evidence>
<keyword evidence="8" id="KW-1185">Reference proteome</keyword>
<proteinExistence type="predicted"/>
<evidence type="ECO:0000259" key="6">
    <source>
        <dbReference type="Pfam" id="PF02706"/>
    </source>
</evidence>
<gene>
    <name evidence="7" type="ORF">L3081_10705</name>
</gene>
<evidence type="ECO:0000313" key="8">
    <source>
        <dbReference type="Proteomes" id="UP001139646"/>
    </source>
</evidence>
<evidence type="ECO:0000256" key="2">
    <source>
        <dbReference type="ARBA" id="ARBA00022475"/>
    </source>
</evidence>
<dbReference type="EMBL" id="JAKKSL010000002">
    <property type="protein sequence ID" value="MCI2283783.1"/>
    <property type="molecule type" value="Genomic_DNA"/>
</dbReference>
<evidence type="ECO:0000256" key="5">
    <source>
        <dbReference type="ARBA" id="ARBA00023136"/>
    </source>
</evidence>
<evidence type="ECO:0000256" key="4">
    <source>
        <dbReference type="ARBA" id="ARBA00022989"/>
    </source>
</evidence>
<keyword evidence="2" id="KW-1003">Cell membrane</keyword>
<evidence type="ECO:0000313" key="7">
    <source>
        <dbReference type="EMBL" id="MCI2283783.1"/>
    </source>
</evidence>
<name>A0ABS9X0I3_9GAMM</name>
<accession>A0ABS9X0I3</accession>
<protein>
    <submittedName>
        <fullName evidence="7">Wzz/FepE/Etk N-terminal domain-containing protein</fullName>
    </submittedName>
</protein>
<dbReference type="PANTHER" id="PTHR32309">
    <property type="entry name" value="TYROSINE-PROTEIN KINASE"/>
    <property type="match status" value="1"/>
</dbReference>
<reference evidence="7" key="1">
    <citation type="submission" date="2022-01" db="EMBL/GenBank/DDBJ databases">
        <title>Colwellia maritima, isolated from seawater.</title>
        <authorList>
            <person name="Kristyanto S."/>
            <person name="Jung J."/>
            <person name="Jeon C.O."/>
        </authorList>
    </citation>
    <scope>NUCLEOTIDE SEQUENCE</scope>
    <source>
        <strain evidence="7">MSW7</strain>
    </source>
</reference>
<keyword evidence="4" id="KW-1133">Transmembrane helix</keyword>
<dbReference type="PANTHER" id="PTHR32309:SF31">
    <property type="entry name" value="CAPSULAR EXOPOLYSACCHARIDE FAMILY"/>
    <property type="match status" value="1"/>
</dbReference>
<keyword evidence="3" id="KW-0812">Transmembrane</keyword>
<dbReference type="InterPro" id="IPR050445">
    <property type="entry name" value="Bact_polysacc_biosynth/exp"/>
</dbReference>
<comment type="subcellular location">
    <subcellularLocation>
        <location evidence="1">Cell membrane</location>
        <topology evidence="1">Multi-pass membrane protein</topology>
    </subcellularLocation>
</comment>